<reference evidence="5" key="1">
    <citation type="submission" date="2017-02" db="EMBL/GenBank/DDBJ databases">
        <authorList>
            <person name="Varghese N."/>
            <person name="Submissions S."/>
        </authorList>
    </citation>
    <scope>NUCLEOTIDE SEQUENCE [LARGE SCALE GENOMIC DNA]</scope>
    <source>
        <strain evidence="5">ATCC 35199</strain>
    </source>
</reference>
<dbReference type="Gene3D" id="1.10.1660.10">
    <property type="match status" value="1"/>
</dbReference>
<evidence type="ECO:0000256" key="2">
    <source>
        <dbReference type="SAM" id="Coils"/>
    </source>
</evidence>
<feature type="domain" description="HTH merR-type" evidence="3">
    <location>
        <begin position="1"/>
        <end position="68"/>
    </location>
</feature>
<dbReference type="Proteomes" id="UP000243406">
    <property type="component" value="Unassembled WGS sequence"/>
</dbReference>
<dbReference type="GO" id="GO:0003677">
    <property type="term" value="F:DNA binding"/>
    <property type="evidence" value="ECO:0007669"/>
    <property type="project" value="UniProtKB-KW"/>
</dbReference>
<protein>
    <submittedName>
        <fullName evidence="4">DNA-binding transcriptional regulator, MerR family</fullName>
    </submittedName>
</protein>
<evidence type="ECO:0000256" key="1">
    <source>
        <dbReference type="ARBA" id="ARBA00023125"/>
    </source>
</evidence>
<dbReference type="AlphaFoldDB" id="A0A1T5D053"/>
<dbReference type="InterPro" id="IPR000551">
    <property type="entry name" value="MerR-type_HTH_dom"/>
</dbReference>
<proteinExistence type="predicted"/>
<accession>A0A1T5D053</accession>
<dbReference type="GO" id="GO:0003700">
    <property type="term" value="F:DNA-binding transcription factor activity"/>
    <property type="evidence" value="ECO:0007669"/>
    <property type="project" value="InterPro"/>
</dbReference>
<dbReference type="RefSeq" id="WP_079590273.1">
    <property type="nucleotide sequence ID" value="NZ_FUYN01000006.1"/>
</dbReference>
<dbReference type="EMBL" id="FUYN01000006">
    <property type="protein sequence ID" value="SKB64850.1"/>
    <property type="molecule type" value="Genomic_DNA"/>
</dbReference>
<keyword evidence="1 4" id="KW-0238">DNA-binding</keyword>
<keyword evidence="5" id="KW-1185">Reference proteome</keyword>
<evidence type="ECO:0000313" key="5">
    <source>
        <dbReference type="Proteomes" id="UP000243406"/>
    </source>
</evidence>
<dbReference type="SUPFAM" id="SSF46955">
    <property type="entry name" value="Putative DNA-binding domain"/>
    <property type="match status" value="1"/>
</dbReference>
<dbReference type="SMART" id="SM00422">
    <property type="entry name" value="HTH_MERR"/>
    <property type="match status" value="1"/>
</dbReference>
<dbReference type="Pfam" id="PF13411">
    <property type="entry name" value="MerR_1"/>
    <property type="match status" value="1"/>
</dbReference>
<keyword evidence="2" id="KW-0175">Coiled coil</keyword>
<dbReference type="InterPro" id="IPR047057">
    <property type="entry name" value="MerR_fam"/>
</dbReference>
<evidence type="ECO:0000259" key="3">
    <source>
        <dbReference type="SMART" id="SM00422"/>
    </source>
</evidence>
<evidence type="ECO:0000313" key="4">
    <source>
        <dbReference type="EMBL" id="SKB64850.1"/>
    </source>
</evidence>
<organism evidence="4 5">
    <name type="scientific">Acetoanaerobium noterae</name>
    <dbReference type="NCBI Taxonomy" id="745369"/>
    <lineage>
        <taxon>Bacteria</taxon>
        <taxon>Bacillati</taxon>
        <taxon>Bacillota</taxon>
        <taxon>Clostridia</taxon>
        <taxon>Peptostreptococcales</taxon>
        <taxon>Filifactoraceae</taxon>
        <taxon>Acetoanaerobium</taxon>
    </lineage>
</organism>
<dbReference type="OrthoDB" id="9773308at2"/>
<dbReference type="InterPro" id="IPR009061">
    <property type="entry name" value="DNA-bd_dom_put_sf"/>
</dbReference>
<gene>
    <name evidence="4" type="ORF">SAMN02745120_2499</name>
</gene>
<dbReference type="PANTHER" id="PTHR30204:SF96">
    <property type="entry name" value="CHROMOSOME-ANCHORING PROTEIN RACA"/>
    <property type="match status" value="1"/>
</dbReference>
<dbReference type="InterPro" id="IPR029063">
    <property type="entry name" value="SAM-dependent_MTases_sf"/>
</dbReference>
<dbReference type="PANTHER" id="PTHR30204">
    <property type="entry name" value="REDOX-CYCLING DRUG-SENSING TRANSCRIPTIONAL ACTIVATOR SOXR"/>
    <property type="match status" value="1"/>
</dbReference>
<name>A0A1T5D053_9FIRM</name>
<sequence length="406" mass="46870">MKIGEFSQINNITKNTARHYIDMGLLVPDKQGAQYEFDESCQKSLDEILALKNMGFSLNQIKDILLFKTFGNLTAHQEDQYYEMLFSNQLAIVKKQLEDLTAVSQNLEQRLAELKKKPCTKTHNIGIPLDTLDLFACPICTQNLTVADASIKDNQIIDGVLKCSLSHEYHIEDGILMGPGYIDADSRFKQENTYIADYIKFTDTSYLESIYKNIEWMKKRLDFQNLEGKVILELGTGVGFSLRNIYDLLPDDSVYLAVDYDINRHKFLKSMLETSTLKKKIIFLCCDFLSMPIGEKLVDTVFDFSGSSNFGFEHEEFLLSKIDHHVKQNAYLNGSYILFKNFSANSIIEDKFKPNFLLDNIRFSIDELGFKTIEDKFSDYLEHGGKYEDYFVKGEKVYSYLYYGKR</sequence>
<feature type="coiled-coil region" evidence="2">
    <location>
        <begin position="90"/>
        <end position="117"/>
    </location>
</feature>
<dbReference type="Gene3D" id="3.40.50.150">
    <property type="entry name" value="Vaccinia Virus protein VP39"/>
    <property type="match status" value="1"/>
</dbReference>
<dbReference type="SUPFAM" id="SSF53335">
    <property type="entry name" value="S-adenosyl-L-methionine-dependent methyltransferases"/>
    <property type="match status" value="1"/>
</dbReference>